<evidence type="ECO:0000313" key="2">
    <source>
        <dbReference type="Proteomes" id="UP000718451"/>
    </source>
</evidence>
<sequence>MKIRIKGNSVRFRLTKTEVETFSKTGSIAEITHFQSKALTYALVSKSGITELEADFVDNSITIYFPKSEQKGWAASNQVGFSNSVDWNDSSTLSLLVEKDFTCLDNTVEDQSDNYPNPKLSQ</sequence>
<comment type="caution">
    <text evidence="1">The sequence shown here is derived from an EMBL/GenBank/DDBJ whole genome shotgun (WGS) entry which is preliminary data.</text>
</comment>
<reference evidence="1 2" key="1">
    <citation type="submission" date="2020-04" db="EMBL/GenBank/DDBJ databases">
        <authorList>
            <person name="Yoon J."/>
        </authorList>
    </citation>
    <scope>NUCLEOTIDE SEQUENCE [LARGE SCALE GENOMIC DNA]</scope>
    <source>
        <strain evidence="1 2">DJ-13</strain>
    </source>
</reference>
<protein>
    <submittedName>
        <fullName evidence="1">Uncharacterized protein</fullName>
    </submittedName>
</protein>
<dbReference type="Proteomes" id="UP000718451">
    <property type="component" value="Unassembled WGS sequence"/>
</dbReference>
<name>A0ABX1GN45_9FLAO</name>
<dbReference type="RefSeq" id="WP_168551481.1">
    <property type="nucleotide sequence ID" value="NZ_JAAWWL010000001.1"/>
</dbReference>
<accession>A0ABX1GN45</accession>
<dbReference type="EMBL" id="JAAWWL010000001">
    <property type="protein sequence ID" value="NKI31299.1"/>
    <property type="molecule type" value="Genomic_DNA"/>
</dbReference>
<proteinExistence type="predicted"/>
<dbReference type="InterPro" id="IPR053825">
    <property type="entry name" value="DUF7009"/>
</dbReference>
<gene>
    <name evidence="1" type="ORF">HCU67_05040</name>
</gene>
<evidence type="ECO:0000313" key="1">
    <source>
        <dbReference type="EMBL" id="NKI31299.1"/>
    </source>
</evidence>
<keyword evidence="2" id="KW-1185">Reference proteome</keyword>
<dbReference type="Pfam" id="PF22668">
    <property type="entry name" value="DUF7009"/>
    <property type="match status" value="1"/>
</dbReference>
<organism evidence="1 2">
    <name type="scientific">Croceivirga thetidis</name>
    <dbReference type="NCBI Taxonomy" id="2721623"/>
    <lineage>
        <taxon>Bacteria</taxon>
        <taxon>Pseudomonadati</taxon>
        <taxon>Bacteroidota</taxon>
        <taxon>Flavobacteriia</taxon>
        <taxon>Flavobacteriales</taxon>
        <taxon>Flavobacteriaceae</taxon>
        <taxon>Croceivirga</taxon>
    </lineage>
</organism>